<evidence type="ECO:0000256" key="1">
    <source>
        <dbReference type="SAM" id="Phobius"/>
    </source>
</evidence>
<dbReference type="Pfam" id="PF25319">
    <property type="entry name" value="HofO"/>
    <property type="match status" value="1"/>
</dbReference>
<name>S3IH34_9ENTR</name>
<dbReference type="InterPro" id="IPR057522">
    <property type="entry name" value="HofO_C"/>
</dbReference>
<dbReference type="AlphaFoldDB" id="S3IH34"/>
<dbReference type="OrthoDB" id="6630431at2"/>
<keyword evidence="1" id="KW-0812">Transmembrane</keyword>
<comment type="caution">
    <text evidence="3">The sequence shown here is derived from an EMBL/GenBank/DDBJ whole genome shotgun (WGS) entry which is preliminary data.</text>
</comment>
<accession>S3IH34</accession>
<dbReference type="PATRIC" id="fig|566551.4.peg.3974"/>
<organism evidence="3 4">
    <name type="scientific">Cedecea davisae DSM 4568</name>
    <dbReference type="NCBI Taxonomy" id="566551"/>
    <lineage>
        <taxon>Bacteria</taxon>
        <taxon>Pseudomonadati</taxon>
        <taxon>Pseudomonadota</taxon>
        <taxon>Gammaproteobacteria</taxon>
        <taxon>Enterobacterales</taxon>
        <taxon>Enterobacteriaceae</taxon>
        <taxon>Cedecea</taxon>
    </lineage>
</organism>
<dbReference type="Proteomes" id="UP000014585">
    <property type="component" value="Unassembled WGS sequence"/>
</dbReference>
<gene>
    <name evidence="3" type="ORF">HMPREF0201_04346</name>
</gene>
<evidence type="ECO:0000313" key="3">
    <source>
        <dbReference type="EMBL" id="EPF13153.1"/>
    </source>
</evidence>
<dbReference type="RefSeq" id="WP_016538520.1">
    <property type="nucleotide sequence ID" value="NZ_KE161030.1"/>
</dbReference>
<keyword evidence="1" id="KW-0472">Membrane</keyword>
<evidence type="ECO:0000313" key="4">
    <source>
        <dbReference type="Proteomes" id="UP000014585"/>
    </source>
</evidence>
<keyword evidence="1" id="KW-1133">Transmembrane helix</keyword>
<evidence type="ECO:0000259" key="2">
    <source>
        <dbReference type="Pfam" id="PF25319"/>
    </source>
</evidence>
<dbReference type="STRING" id="566551.HMPREF0201_04346"/>
<feature type="transmembrane region" description="Helical" evidence="1">
    <location>
        <begin position="12"/>
        <end position="35"/>
    </location>
</feature>
<dbReference type="EMBL" id="ATDT01000036">
    <property type="protein sequence ID" value="EPF13153.1"/>
    <property type="molecule type" value="Genomic_DNA"/>
</dbReference>
<reference evidence="3 4" key="1">
    <citation type="submission" date="2013-04" db="EMBL/GenBank/DDBJ databases">
        <authorList>
            <person name="Weinstock G."/>
            <person name="Sodergren E."/>
            <person name="Lobos E.A."/>
            <person name="Fulton L."/>
            <person name="Fulton R."/>
            <person name="Courtney L."/>
            <person name="Fronick C."/>
            <person name="O'Laughlin M."/>
            <person name="Godfrey J."/>
            <person name="Wilson R.M."/>
            <person name="Miner T."/>
            <person name="Farmer C."/>
            <person name="Delehaunty K."/>
            <person name="Cordes M."/>
            <person name="Minx P."/>
            <person name="Tomlinson C."/>
            <person name="Chen J."/>
            <person name="Wollam A."/>
            <person name="Pepin K.H."/>
            <person name="Palsikar V.B."/>
            <person name="Zhang X."/>
            <person name="Suruliraj S."/>
            <person name="Perna N.T."/>
            <person name="Plunkett G."/>
            <person name="Warren W."/>
            <person name="Mitreva M."/>
            <person name="Mardis E.R."/>
            <person name="Wilson R.K."/>
        </authorList>
    </citation>
    <scope>NUCLEOTIDE SEQUENCE [LARGE SCALE GENOMIC DNA]</scope>
    <source>
        <strain evidence="3 4">DSM 4568</strain>
    </source>
</reference>
<feature type="domain" description="DNA utilization protein HofO C-terminal" evidence="2">
    <location>
        <begin position="82"/>
        <end position="151"/>
    </location>
</feature>
<protein>
    <recommendedName>
        <fullName evidence="2">DNA utilization protein HofO C-terminal domain-containing protein</fullName>
    </recommendedName>
</protein>
<dbReference type="HOGENOM" id="CLU_1766768_0_0_6"/>
<sequence>MNRYLKRLPGRYFGLRISALLVCLLTVVFICQWLLVQPQRHLRLELISQCQQAAQQTAARQKSIATLPDIDPLPAAAPAEPFSAMEAVRQSGGRLVKWQPGIKHSLLEILLPWRKVPALFQQLAGYQRLRLPAFELGAAGERVRVVLTLEFIDESS</sequence>
<proteinExistence type="predicted"/>